<evidence type="ECO:0000256" key="6">
    <source>
        <dbReference type="ARBA" id="ARBA00023125"/>
    </source>
</evidence>
<feature type="domain" description="C2H2-type" evidence="9">
    <location>
        <begin position="56"/>
        <end position="83"/>
    </location>
</feature>
<dbReference type="GO" id="GO:0000978">
    <property type="term" value="F:RNA polymerase II cis-regulatory region sequence-specific DNA binding"/>
    <property type="evidence" value="ECO:0007669"/>
    <property type="project" value="TreeGrafter"/>
</dbReference>
<evidence type="ECO:0000313" key="10">
    <source>
        <dbReference type="EMBL" id="KAF7410763.1"/>
    </source>
</evidence>
<organism evidence="10 11">
    <name type="scientific">Vespula pensylvanica</name>
    <name type="common">Western yellow jacket</name>
    <name type="synonym">Wasp</name>
    <dbReference type="NCBI Taxonomy" id="30213"/>
    <lineage>
        <taxon>Eukaryota</taxon>
        <taxon>Metazoa</taxon>
        <taxon>Ecdysozoa</taxon>
        <taxon>Arthropoda</taxon>
        <taxon>Hexapoda</taxon>
        <taxon>Insecta</taxon>
        <taxon>Pterygota</taxon>
        <taxon>Neoptera</taxon>
        <taxon>Endopterygota</taxon>
        <taxon>Hymenoptera</taxon>
        <taxon>Apocrita</taxon>
        <taxon>Aculeata</taxon>
        <taxon>Vespoidea</taxon>
        <taxon>Vespidae</taxon>
        <taxon>Vespinae</taxon>
        <taxon>Vespula</taxon>
    </lineage>
</organism>
<dbReference type="AlphaFoldDB" id="A0A834NKF5"/>
<keyword evidence="4 8" id="KW-0863">Zinc-finger</keyword>
<dbReference type="Proteomes" id="UP000600918">
    <property type="component" value="Unassembled WGS sequence"/>
</dbReference>
<dbReference type="InterPro" id="IPR036236">
    <property type="entry name" value="Znf_C2H2_sf"/>
</dbReference>
<dbReference type="SMART" id="SM00355">
    <property type="entry name" value="ZnF_C2H2"/>
    <property type="match status" value="4"/>
</dbReference>
<dbReference type="Gene3D" id="3.30.160.60">
    <property type="entry name" value="Classic Zinc Finger"/>
    <property type="match status" value="3"/>
</dbReference>
<accession>A0A834NKF5</accession>
<keyword evidence="7" id="KW-0539">Nucleus</keyword>
<gene>
    <name evidence="10" type="ORF">H0235_013370</name>
</gene>
<dbReference type="GO" id="GO:0008270">
    <property type="term" value="F:zinc ion binding"/>
    <property type="evidence" value="ECO:0007669"/>
    <property type="project" value="UniProtKB-KW"/>
</dbReference>
<evidence type="ECO:0000256" key="1">
    <source>
        <dbReference type="ARBA" id="ARBA00004123"/>
    </source>
</evidence>
<evidence type="ECO:0000256" key="8">
    <source>
        <dbReference type="PROSITE-ProRule" id="PRU00042"/>
    </source>
</evidence>
<dbReference type="PROSITE" id="PS00028">
    <property type="entry name" value="ZINC_FINGER_C2H2_1"/>
    <property type="match status" value="1"/>
</dbReference>
<feature type="domain" description="C2H2-type" evidence="9">
    <location>
        <begin position="117"/>
        <end position="145"/>
    </location>
</feature>
<dbReference type="EMBL" id="JACSDY010000013">
    <property type="protein sequence ID" value="KAF7410763.1"/>
    <property type="molecule type" value="Genomic_DNA"/>
</dbReference>
<dbReference type="SUPFAM" id="SSF57667">
    <property type="entry name" value="beta-beta-alpha zinc fingers"/>
    <property type="match status" value="1"/>
</dbReference>
<evidence type="ECO:0000256" key="5">
    <source>
        <dbReference type="ARBA" id="ARBA00022833"/>
    </source>
</evidence>
<name>A0A834NKF5_VESPE</name>
<sequence length="233" mass="27681">MDHQSSNESSFEETLSFEEFIIEDICVEDTCAVPLQYEENNKFGFGYIKCKTDKPYMCSKCNKGFACTYSMKRHQRTVCGKIRNTNGQFKCKCGRSYPNKGNLKRHVVNECGVERRFWCCFCLKRFTQNSSRIRHLRKFHKDQYEKFLTVKGGLYCDLLPADVWRECKDHLLCLKCSKRYSDWRSLRKHMNFFCQVEPLFPCPYCPHRARISTLLKYHIVREHTAYVSTDKIC</sequence>
<keyword evidence="11" id="KW-1185">Reference proteome</keyword>
<protein>
    <recommendedName>
        <fullName evidence="9">C2H2-type domain-containing protein</fullName>
    </recommendedName>
</protein>
<dbReference type="FunFam" id="3.30.160.60:FF:000446">
    <property type="entry name" value="Zinc finger protein"/>
    <property type="match status" value="1"/>
</dbReference>
<evidence type="ECO:0000256" key="2">
    <source>
        <dbReference type="ARBA" id="ARBA00022723"/>
    </source>
</evidence>
<keyword evidence="3" id="KW-0677">Repeat</keyword>
<reference evidence="10" key="1">
    <citation type="journal article" date="2020" name="G3 (Bethesda)">
        <title>High-Quality Assemblies for Three Invasive Social Wasps from the &lt;i&gt;Vespula&lt;/i&gt; Genus.</title>
        <authorList>
            <person name="Harrop T.W.R."/>
            <person name="Guhlin J."/>
            <person name="McLaughlin G.M."/>
            <person name="Permina E."/>
            <person name="Stockwell P."/>
            <person name="Gilligan J."/>
            <person name="Le Lec M.F."/>
            <person name="Gruber M.A.M."/>
            <person name="Quinn O."/>
            <person name="Lovegrove M."/>
            <person name="Duncan E.J."/>
            <person name="Remnant E.J."/>
            <person name="Van Eeckhoven J."/>
            <person name="Graham B."/>
            <person name="Knapp R.A."/>
            <person name="Langford K.W."/>
            <person name="Kronenberg Z."/>
            <person name="Press M.O."/>
            <person name="Eacker S.M."/>
            <person name="Wilson-Rankin E.E."/>
            <person name="Purcell J."/>
            <person name="Lester P.J."/>
            <person name="Dearden P.K."/>
        </authorList>
    </citation>
    <scope>NUCLEOTIDE SEQUENCE</scope>
    <source>
        <strain evidence="10">Volc-1</strain>
    </source>
</reference>
<dbReference type="GO" id="GO:0005634">
    <property type="term" value="C:nucleus"/>
    <property type="evidence" value="ECO:0007669"/>
    <property type="project" value="UniProtKB-SubCell"/>
</dbReference>
<evidence type="ECO:0000256" key="7">
    <source>
        <dbReference type="ARBA" id="ARBA00023242"/>
    </source>
</evidence>
<evidence type="ECO:0000256" key="3">
    <source>
        <dbReference type="ARBA" id="ARBA00022737"/>
    </source>
</evidence>
<keyword evidence="5" id="KW-0862">Zinc</keyword>
<comment type="subcellular location">
    <subcellularLocation>
        <location evidence="1">Nucleus</location>
    </subcellularLocation>
</comment>
<dbReference type="PANTHER" id="PTHR24404:SF114">
    <property type="entry name" value="KLUMPFUSS, ISOFORM B-RELATED"/>
    <property type="match status" value="1"/>
</dbReference>
<dbReference type="GO" id="GO:0003700">
    <property type="term" value="F:DNA-binding transcription factor activity"/>
    <property type="evidence" value="ECO:0007669"/>
    <property type="project" value="TreeGrafter"/>
</dbReference>
<dbReference type="PROSITE" id="PS50157">
    <property type="entry name" value="ZINC_FINGER_C2H2_2"/>
    <property type="match status" value="2"/>
</dbReference>
<dbReference type="PANTHER" id="PTHR24404">
    <property type="entry name" value="ZINC FINGER PROTEIN"/>
    <property type="match status" value="1"/>
</dbReference>
<dbReference type="InterPro" id="IPR050589">
    <property type="entry name" value="Ikaros_C2H2-ZF"/>
</dbReference>
<keyword evidence="2" id="KW-0479">Metal-binding</keyword>
<evidence type="ECO:0000313" key="11">
    <source>
        <dbReference type="Proteomes" id="UP000600918"/>
    </source>
</evidence>
<dbReference type="GO" id="GO:0006357">
    <property type="term" value="P:regulation of transcription by RNA polymerase II"/>
    <property type="evidence" value="ECO:0007669"/>
    <property type="project" value="TreeGrafter"/>
</dbReference>
<comment type="caution">
    <text evidence="10">The sequence shown here is derived from an EMBL/GenBank/DDBJ whole genome shotgun (WGS) entry which is preliminary data.</text>
</comment>
<dbReference type="InterPro" id="IPR013087">
    <property type="entry name" value="Znf_C2H2_type"/>
</dbReference>
<proteinExistence type="predicted"/>
<evidence type="ECO:0000259" key="9">
    <source>
        <dbReference type="PROSITE" id="PS50157"/>
    </source>
</evidence>
<keyword evidence="6" id="KW-0238">DNA-binding</keyword>
<evidence type="ECO:0000256" key="4">
    <source>
        <dbReference type="ARBA" id="ARBA00022771"/>
    </source>
</evidence>
<dbReference type="Pfam" id="PF00096">
    <property type="entry name" value="zf-C2H2"/>
    <property type="match status" value="1"/>
</dbReference>